<dbReference type="OrthoDB" id="9812992at2"/>
<accession>A0A1M6D0H6</accession>
<evidence type="ECO:0000256" key="3">
    <source>
        <dbReference type="ARBA" id="ARBA00022777"/>
    </source>
</evidence>
<evidence type="ECO:0000259" key="7">
    <source>
        <dbReference type="Pfam" id="PF08544"/>
    </source>
</evidence>
<dbReference type="GO" id="GO:0005524">
    <property type="term" value="F:ATP binding"/>
    <property type="evidence" value="ECO:0007669"/>
    <property type="project" value="UniProtKB-KW"/>
</dbReference>
<dbReference type="Pfam" id="PF00288">
    <property type="entry name" value="GHMP_kinases_N"/>
    <property type="match status" value="1"/>
</dbReference>
<keyword evidence="1" id="KW-0808">Transferase</keyword>
<keyword evidence="3 8" id="KW-0418">Kinase</keyword>
<dbReference type="PANTHER" id="PTHR32463:SF0">
    <property type="entry name" value="L-FUCOSE KINASE"/>
    <property type="match status" value="1"/>
</dbReference>
<dbReference type="InterPro" id="IPR020568">
    <property type="entry name" value="Ribosomal_Su5_D2-typ_SF"/>
</dbReference>
<sequence>MLIVRTPLRIGFVGGGSDLPAYYEKKPGMVVSSAIDKFVYVIVKGRFDDEIYVNYSKKECVDHVDEIKHDLVREAMRITGVEKGVEITTLADVPSAGSGLGSSSSVTVALLHALHSYNYHLVTAEQLAQEACRIEIDILGKPIGRQDQYAAAYGGVNQFIFNKDHTVDRIPLNLDNEVFRAFYSSLLLYYTGITRKADAILSEQSRTTSDEEKFAAMTEMVGLVEPFKAAVEAGDIRECGKLLDKNWELKQKMAAGISNPQINDMYQAAKDAGALGGKIAGAGGGGFLILAVQRESQQAVFQAMRDYRELPFMLERSGSQVIFDHRGYPTK</sequence>
<dbReference type="EMBL" id="FQZU01000001">
    <property type="protein sequence ID" value="SHI66593.1"/>
    <property type="molecule type" value="Genomic_DNA"/>
</dbReference>
<dbReference type="GO" id="GO:0050201">
    <property type="term" value="F:fucokinase activity"/>
    <property type="evidence" value="ECO:0007669"/>
    <property type="project" value="TreeGrafter"/>
</dbReference>
<protein>
    <submittedName>
        <fullName evidence="8">D-glycero-alpha-D-manno-heptose-7-phosphate kinase</fullName>
    </submittedName>
</protein>
<gene>
    <name evidence="8" type="ORF">SAMN02745216_00372</name>
</gene>
<dbReference type="AlphaFoldDB" id="A0A1M6D0H6"/>
<organism evidence="8 9">
    <name type="scientific">Desulfatibacillum alkenivorans DSM 16219</name>
    <dbReference type="NCBI Taxonomy" id="1121393"/>
    <lineage>
        <taxon>Bacteria</taxon>
        <taxon>Pseudomonadati</taxon>
        <taxon>Thermodesulfobacteriota</taxon>
        <taxon>Desulfobacteria</taxon>
        <taxon>Desulfobacterales</taxon>
        <taxon>Desulfatibacillaceae</taxon>
        <taxon>Desulfatibacillum</taxon>
    </lineage>
</organism>
<dbReference type="PRINTS" id="PR00960">
    <property type="entry name" value="LMBPPROTEIN"/>
</dbReference>
<proteinExistence type="inferred from homology"/>
<dbReference type="PIRSF" id="PIRSF036406">
    <property type="entry name" value="Hept_kin"/>
    <property type="match status" value="1"/>
</dbReference>
<feature type="domain" description="GHMP kinase N-terminal" evidence="6">
    <location>
        <begin position="77"/>
        <end position="155"/>
    </location>
</feature>
<evidence type="ECO:0000313" key="9">
    <source>
        <dbReference type="Proteomes" id="UP000183994"/>
    </source>
</evidence>
<dbReference type="InterPro" id="IPR014606">
    <property type="entry name" value="Heptose_7-P_kinase"/>
</dbReference>
<dbReference type="InterPro" id="IPR013750">
    <property type="entry name" value="GHMP_kinase_C_dom"/>
</dbReference>
<dbReference type="InterPro" id="IPR001174">
    <property type="entry name" value="HddA/FKP"/>
</dbReference>
<dbReference type="RefSeq" id="WP_073472271.1">
    <property type="nucleotide sequence ID" value="NZ_FQZU01000001.1"/>
</dbReference>
<evidence type="ECO:0000256" key="5">
    <source>
        <dbReference type="ARBA" id="ARBA00038121"/>
    </source>
</evidence>
<evidence type="ECO:0000256" key="4">
    <source>
        <dbReference type="ARBA" id="ARBA00022840"/>
    </source>
</evidence>
<dbReference type="Proteomes" id="UP000183994">
    <property type="component" value="Unassembled WGS sequence"/>
</dbReference>
<feature type="domain" description="GHMP kinase C-terminal" evidence="7">
    <location>
        <begin position="228"/>
        <end position="306"/>
    </location>
</feature>
<keyword evidence="9" id="KW-1185">Reference proteome</keyword>
<dbReference type="GO" id="GO:0042352">
    <property type="term" value="P:GDP-L-fucose salvage"/>
    <property type="evidence" value="ECO:0007669"/>
    <property type="project" value="TreeGrafter"/>
</dbReference>
<keyword evidence="2" id="KW-0547">Nucleotide-binding</keyword>
<dbReference type="SUPFAM" id="SSF54211">
    <property type="entry name" value="Ribosomal protein S5 domain 2-like"/>
    <property type="match status" value="1"/>
</dbReference>
<dbReference type="Pfam" id="PF08544">
    <property type="entry name" value="GHMP_kinases_C"/>
    <property type="match status" value="1"/>
</dbReference>
<comment type="similarity">
    <text evidence="5">Belongs to the GHMP kinase family.</text>
</comment>
<reference evidence="9" key="1">
    <citation type="submission" date="2016-11" db="EMBL/GenBank/DDBJ databases">
        <authorList>
            <person name="Varghese N."/>
            <person name="Submissions S."/>
        </authorList>
    </citation>
    <scope>NUCLEOTIDE SEQUENCE [LARGE SCALE GENOMIC DNA]</scope>
    <source>
        <strain evidence="9">DSM 16219</strain>
    </source>
</reference>
<evidence type="ECO:0000256" key="2">
    <source>
        <dbReference type="ARBA" id="ARBA00022741"/>
    </source>
</evidence>
<evidence type="ECO:0000256" key="1">
    <source>
        <dbReference type="ARBA" id="ARBA00022679"/>
    </source>
</evidence>
<dbReference type="InterPro" id="IPR006204">
    <property type="entry name" value="GHMP_kinase_N_dom"/>
</dbReference>
<dbReference type="InterPro" id="IPR036554">
    <property type="entry name" value="GHMP_kinase_C_sf"/>
</dbReference>
<evidence type="ECO:0000313" key="8">
    <source>
        <dbReference type="EMBL" id="SHI66593.1"/>
    </source>
</evidence>
<dbReference type="STRING" id="1121393.SAMN02745216_00372"/>
<keyword evidence="4" id="KW-0067">ATP-binding</keyword>
<dbReference type="Gene3D" id="3.30.230.120">
    <property type="match status" value="1"/>
</dbReference>
<dbReference type="PANTHER" id="PTHR32463">
    <property type="entry name" value="L-FUCOSE KINASE"/>
    <property type="match status" value="1"/>
</dbReference>
<dbReference type="InterPro" id="IPR052203">
    <property type="entry name" value="GHMP_Kinase-Related"/>
</dbReference>
<evidence type="ECO:0000259" key="6">
    <source>
        <dbReference type="Pfam" id="PF00288"/>
    </source>
</evidence>
<dbReference type="SUPFAM" id="SSF55060">
    <property type="entry name" value="GHMP Kinase, C-terminal domain"/>
    <property type="match status" value="1"/>
</dbReference>
<name>A0A1M6D0H6_9BACT</name>